<comment type="caution">
    <text evidence="1">The sequence shown here is derived from an EMBL/GenBank/DDBJ whole genome shotgun (WGS) entry which is preliminary data.</text>
</comment>
<dbReference type="AlphaFoldDB" id="A0A3M0RY49"/>
<accession>A0A3M0RY49</accession>
<dbReference type="Proteomes" id="UP000277999">
    <property type="component" value="Unassembled WGS sequence"/>
</dbReference>
<dbReference type="EMBL" id="RFAQ01000159">
    <property type="protein sequence ID" value="RMC90853.1"/>
    <property type="molecule type" value="Genomic_DNA"/>
</dbReference>
<sequence>MNLYVIKIYEITVQYLHYLKKIIDLDLDVVSEFIVIA</sequence>
<protein>
    <submittedName>
        <fullName evidence="1">Segregation/condensation protein A</fullName>
    </submittedName>
</protein>
<feature type="non-terminal residue" evidence="1">
    <location>
        <position position="37"/>
    </location>
</feature>
<name>A0A3M0RY49_9CLOT</name>
<gene>
    <name evidence="1" type="ORF">D9O40_21950</name>
</gene>
<evidence type="ECO:0000313" key="2">
    <source>
        <dbReference type="Proteomes" id="UP000277999"/>
    </source>
</evidence>
<reference evidence="1 2" key="1">
    <citation type="submission" date="2018-10" db="EMBL/GenBank/DDBJ databases">
        <title>Genome-centric metagenomics revealed C2 chemical producing, CO utilizing Clostridium with novel acetogenic gene cluster.</title>
        <authorList>
            <person name="Kang H."/>
            <person name="Park B."/>
            <person name="Choi I.G."/>
            <person name="Chang I.S."/>
        </authorList>
    </citation>
    <scope>NUCLEOTIDE SEQUENCE [LARGE SCALE GENOMIC DNA]</scope>
    <source>
        <strain evidence="1 2">H21-9</strain>
    </source>
</reference>
<organism evidence="1 2">
    <name type="scientific">Clostridium autoethanogenum</name>
    <dbReference type="NCBI Taxonomy" id="84023"/>
    <lineage>
        <taxon>Bacteria</taxon>
        <taxon>Bacillati</taxon>
        <taxon>Bacillota</taxon>
        <taxon>Clostridia</taxon>
        <taxon>Eubacteriales</taxon>
        <taxon>Clostridiaceae</taxon>
        <taxon>Clostridium</taxon>
    </lineage>
</organism>
<evidence type="ECO:0000313" key="1">
    <source>
        <dbReference type="EMBL" id="RMC90853.1"/>
    </source>
</evidence>
<proteinExistence type="predicted"/>
<dbReference type="Gene3D" id="6.10.250.2410">
    <property type="match status" value="1"/>
</dbReference>